<evidence type="ECO:0000313" key="1">
    <source>
        <dbReference type="EMBL" id="KAG8549614.1"/>
    </source>
</evidence>
<keyword evidence="2" id="KW-1185">Reference proteome</keyword>
<evidence type="ECO:0000313" key="2">
    <source>
        <dbReference type="Proteomes" id="UP000824782"/>
    </source>
</evidence>
<sequence>MLKVYAINQRRPRSRGYIPGGASQLRKPCGAEQRTPRYTRCQELSSISGQDRFCSSYTRNRFWCSSG</sequence>
<dbReference type="Proteomes" id="UP000824782">
    <property type="component" value="Unassembled WGS sequence"/>
</dbReference>
<comment type="caution">
    <text evidence="1">The sequence shown here is derived from an EMBL/GenBank/DDBJ whole genome shotgun (WGS) entry which is preliminary data.</text>
</comment>
<reference evidence="1" key="1">
    <citation type="thesis" date="2020" institute="ProQuest LLC" country="789 East Eisenhower Parkway, Ann Arbor, MI, USA">
        <title>Comparative Genomics and Chromosome Evolution.</title>
        <authorList>
            <person name="Mudd A.B."/>
        </authorList>
    </citation>
    <scope>NUCLEOTIDE SEQUENCE</scope>
    <source>
        <strain evidence="1">237g6f4</strain>
        <tissue evidence="1">Blood</tissue>
    </source>
</reference>
<dbReference type="AlphaFoldDB" id="A0AAV6ZQ53"/>
<accession>A0AAV6ZQ53</accession>
<proteinExistence type="predicted"/>
<dbReference type="EMBL" id="WNYA01000158">
    <property type="protein sequence ID" value="KAG8549614.1"/>
    <property type="molecule type" value="Genomic_DNA"/>
</dbReference>
<name>A0AAV6ZQ53_ENGPU</name>
<organism evidence="1 2">
    <name type="scientific">Engystomops pustulosus</name>
    <name type="common">Tungara frog</name>
    <name type="synonym">Physalaemus pustulosus</name>
    <dbReference type="NCBI Taxonomy" id="76066"/>
    <lineage>
        <taxon>Eukaryota</taxon>
        <taxon>Metazoa</taxon>
        <taxon>Chordata</taxon>
        <taxon>Craniata</taxon>
        <taxon>Vertebrata</taxon>
        <taxon>Euteleostomi</taxon>
        <taxon>Amphibia</taxon>
        <taxon>Batrachia</taxon>
        <taxon>Anura</taxon>
        <taxon>Neobatrachia</taxon>
        <taxon>Hyloidea</taxon>
        <taxon>Leptodactylidae</taxon>
        <taxon>Leiuperinae</taxon>
        <taxon>Engystomops</taxon>
    </lineage>
</organism>
<protein>
    <submittedName>
        <fullName evidence="1">Uncharacterized protein</fullName>
    </submittedName>
</protein>
<gene>
    <name evidence="1" type="ORF">GDO81_020490</name>
</gene>